<evidence type="ECO:0000313" key="1">
    <source>
        <dbReference type="EMBL" id="MBC3767283.1"/>
    </source>
</evidence>
<dbReference type="Proteomes" id="UP000601768">
    <property type="component" value="Unassembled WGS sequence"/>
</dbReference>
<reference evidence="1" key="2">
    <citation type="submission" date="2020-08" db="EMBL/GenBank/DDBJ databases">
        <authorList>
            <person name="Lai Q."/>
        </authorList>
    </citation>
    <scope>NUCLEOTIDE SEQUENCE</scope>
    <source>
        <strain evidence="1">S27-2</strain>
    </source>
</reference>
<keyword evidence="2" id="KW-1185">Reference proteome</keyword>
<reference evidence="1" key="1">
    <citation type="journal article" date="2018" name="Int. J. Syst. Evol. Microbiol.">
        <title>Neptunicella marina gen. nov., sp. nov., isolated from surface seawater.</title>
        <authorList>
            <person name="Liu X."/>
            <person name="Lai Q."/>
            <person name="Du Y."/>
            <person name="Zhang X."/>
            <person name="Liu Z."/>
            <person name="Sun F."/>
            <person name="Shao Z."/>
        </authorList>
    </citation>
    <scope>NUCLEOTIDE SEQUENCE</scope>
    <source>
        <strain evidence="1">S27-2</strain>
    </source>
</reference>
<gene>
    <name evidence="1" type="ORF">H8B19_15490</name>
</gene>
<proteinExistence type="predicted"/>
<dbReference type="AlphaFoldDB" id="A0A8J6IXX8"/>
<accession>A0A8J6IXX8</accession>
<dbReference type="EMBL" id="JACNEP010000015">
    <property type="protein sequence ID" value="MBC3767283.1"/>
    <property type="molecule type" value="Genomic_DNA"/>
</dbReference>
<protein>
    <submittedName>
        <fullName evidence="1">Uncharacterized protein</fullName>
    </submittedName>
</protein>
<organism evidence="1 2">
    <name type="scientific">Neptunicella marina</name>
    <dbReference type="NCBI Taxonomy" id="2125989"/>
    <lineage>
        <taxon>Bacteria</taxon>
        <taxon>Pseudomonadati</taxon>
        <taxon>Pseudomonadota</taxon>
        <taxon>Gammaproteobacteria</taxon>
        <taxon>Alteromonadales</taxon>
        <taxon>Alteromonadaceae</taxon>
        <taxon>Neptunicella</taxon>
    </lineage>
</organism>
<evidence type="ECO:0000313" key="2">
    <source>
        <dbReference type="Proteomes" id="UP000601768"/>
    </source>
</evidence>
<sequence length="769" mass="88657">MGNQESLLVGILVSLGSIMARSNRFSKKTIETKDSDKTLSVETFDRLPSFNLIDGEFRQQIYKSDGTTGTIIFNSKKELIVKQFPIAERKGLVVPSWFYGLYQHNANIAIELARVLLKILESKNFHSGITKPFLNISEFILKKQLSALSDLNLSLFDEMINDIEYNRAKALCRDIQYVLAHCPTIQANINSEIQAYIFAHKESTPEEKTFAERLAKANVTNDYSDYVMFQIYAYTSACLSEIEDSYNDTINFLESDRYDSFFYETGAKLYKTLITEGGEDNFAKAFEIELTDNFRINRAVDKLRGTLNDVDKNQFVKFIEASEFKSIIPALPKELKLDPDVIFLCKNVLKQSLGNIVDYKNMFLSRFKSGKNISIQFCYERKLRHWKRTAFRQSQQSFSKWKLQHYFIYRAFYELNQSGKQTGETVQNVLLGRTNMFDFLCQQLLMAISGRNKEVVMSIPARINDINILENEDRFASEKSVELIGLKTRGHHRVAKQPESLSLPINSPMFRYIEILDKVRQIQFPNRTTFFVGDDVYKFWQKKFAINTEIKERNGNLIGTIDSTRFRKVFTGEILHKYLEKISNKDDLIRAVASDLKNSIPLVYLMQSSTAETMIASAIIGLQIKFIEHHLQVAATLKVNEAKSINDAAKRFLCDCIDPRNPDYAENLNIDYCKQFDHCLGCSKAEVYREHLPNIIYRCFQYEQVLLLNKDLYDTAYALKHHLAKQVIETFVTKASDGQQLHEHAFEVASSAWDDPDTYLLPPLLHPNA</sequence>
<comment type="caution">
    <text evidence="1">The sequence shown here is derived from an EMBL/GenBank/DDBJ whole genome shotgun (WGS) entry which is preliminary data.</text>
</comment>
<dbReference type="RefSeq" id="WP_186507799.1">
    <property type="nucleotide sequence ID" value="NZ_JACNEP010000015.1"/>
</dbReference>
<name>A0A8J6IXX8_9ALTE</name>